<dbReference type="InterPro" id="IPR004919">
    <property type="entry name" value="GmrSD_N"/>
</dbReference>
<proteinExistence type="predicted"/>
<dbReference type="Proteomes" id="UP000322079">
    <property type="component" value="Chromosome"/>
</dbReference>
<dbReference type="PANTHER" id="PTHR39639">
    <property type="entry name" value="CHROMOSOME 16, WHOLE GENOME SHOTGUN SEQUENCE"/>
    <property type="match status" value="1"/>
</dbReference>
<dbReference type="RefSeq" id="WP_149298635.1">
    <property type="nucleotide sequence ID" value="NZ_CP043473.1"/>
</dbReference>
<dbReference type="PANTHER" id="PTHR39639:SF1">
    <property type="entry name" value="DUF262 DOMAIN-CONTAINING PROTEIN"/>
    <property type="match status" value="1"/>
</dbReference>
<evidence type="ECO:0000259" key="1">
    <source>
        <dbReference type="Pfam" id="PF03235"/>
    </source>
</evidence>
<evidence type="ECO:0000313" key="3">
    <source>
        <dbReference type="Proteomes" id="UP000322079"/>
    </source>
</evidence>
<dbReference type="KEGG" id="chrm:FYK34_17390"/>
<accession>A0A5C1DM74</accession>
<dbReference type="AlphaFoldDB" id="A0A5C1DM74"/>
<sequence>MALDVEIEKWRGEIKTDSYSMSIGELINLYRDGELNIKPKYQRFFRWSIEQKSKFIESILLGIPVPSLFMAQDKDGIWEVVDGLQRLSTIFQFVGILKSESGEILPQLCTKGTRYLPSLEGKRWEVDGDDNNQAFSTSQRIDFKRAKLNVNIIQRESQRFTKYELFQRLNTGGSSATFQEVLNCMLIDTNEEFYDWFESLGKDENFIDCCNLSDSKIEEQYDLELVSRFIVFYDRKVDNIGYFGSISDYLAENMLAFASDPQFDKEMVEERFRKTFKALRDLVGENCFRRYDAGKSKFLGGFLISAFEAIALGVAYHIDEISESPKRKADLPVKVKKIWGERDFQKYVGVGRTADYRINNILTVARNFF</sequence>
<name>A0A5C1DM74_9NEIS</name>
<protein>
    <submittedName>
        <fullName evidence="2">DUF262 domain-containing protein</fullName>
    </submittedName>
</protein>
<evidence type="ECO:0000313" key="2">
    <source>
        <dbReference type="EMBL" id="QEL57207.1"/>
    </source>
</evidence>
<reference evidence="2 3" key="1">
    <citation type="submission" date="2019-08" db="EMBL/GenBank/DDBJ databases">
        <title>Chromobacterium paludis, a novel bacterium isolated from a Maryland marsh pond.</title>
        <authorList>
            <person name="Blackburn M.B."/>
            <person name="Gundersen-Rindal D.E."/>
        </authorList>
    </citation>
    <scope>NUCLEOTIDE SEQUENCE [LARGE SCALE GENOMIC DNA]</scope>
    <source>
        <strain evidence="3">IIBBL 257-1</strain>
    </source>
</reference>
<feature type="domain" description="GmrSD restriction endonucleases N-terminal" evidence="1">
    <location>
        <begin position="24"/>
        <end position="186"/>
    </location>
</feature>
<organism evidence="2 3">
    <name type="scientific">Chromobacterium paludis</name>
    <dbReference type="NCBI Taxonomy" id="2605945"/>
    <lineage>
        <taxon>Bacteria</taxon>
        <taxon>Pseudomonadati</taxon>
        <taxon>Pseudomonadota</taxon>
        <taxon>Betaproteobacteria</taxon>
        <taxon>Neisseriales</taxon>
        <taxon>Chromobacteriaceae</taxon>
        <taxon>Chromobacterium</taxon>
    </lineage>
</organism>
<dbReference type="Pfam" id="PF03235">
    <property type="entry name" value="GmrSD_N"/>
    <property type="match status" value="1"/>
</dbReference>
<gene>
    <name evidence="2" type="ORF">FYK34_17390</name>
</gene>
<dbReference type="EMBL" id="CP043473">
    <property type="protein sequence ID" value="QEL57207.1"/>
    <property type="molecule type" value="Genomic_DNA"/>
</dbReference>
<keyword evidence="3" id="KW-1185">Reference proteome</keyword>